<evidence type="ECO:0000313" key="1">
    <source>
        <dbReference type="EMBL" id="CAH8208843.1"/>
    </source>
</evidence>
<dbReference type="Proteomes" id="UP001152658">
    <property type="component" value="Unassembled WGS sequence"/>
</dbReference>
<comment type="caution">
    <text evidence="1">The sequence shown here is derived from an EMBL/GenBank/DDBJ whole genome shotgun (WGS) entry which is preliminary data.</text>
</comment>
<protein>
    <submittedName>
        <fullName evidence="1">Uncharacterized protein</fullName>
    </submittedName>
</protein>
<gene>
    <name evidence="1" type="ORF">VAE063_840001</name>
</gene>
<reference evidence="1" key="1">
    <citation type="submission" date="2022-06" db="EMBL/GenBank/DDBJ databases">
        <authorList>
            <person name="Goudenege D."/>
            <person name="Le Roux F."/>
        </authorList>
    </citation>
    <scope>NUCLEOTIDE SEQUENCE</scope>
    <source>
        <strain evidence="1">12-063</strain>
    </source>
</reference>
<name>A0ABM9FLD1_9VIBR</name>
<sequence length="52" mass="5989">MGRIPLNMSIDVIHIFFHPSRMHIDPIRNTKMSKSELGDKCVICDHQGILSR</sequence>
<evidence type="ECO:0000313" key="2">
    <source>
        <dbReference type="Proteomes" id="UP001152658"/>
    </source>
</evidence>
<dbReference type="EMBL" id="CALYLK010000124">
    <property type="protein sequence ID" value="CAH8208843.1"/>
    <property type="molecule type" value="Genomic_DNA"/>
</dbReference>
<keyword evidence="2" id="KW-1185">Reference proteome</keyword>
<proteinExistence type="predicted"/>
<accession>A0ABM9FLD1</accession>
<organism evidence="1 2">
    <name type="scientific">Vibrio aestuarianus</name>
    <dbReference type="NCBI Taxonomy" id="28171"/>
    <lineage>
        <taxon>Bacteria</taxon>
        <taxon>Pseudomonadati</taxon>
        <taxon>Pseudomonadota</taxon>
        <taxon>Gammaproteobacteria</taxon>
        <taxon>Vibrionales</taxon>
        <taxon>Vibrionaceae</taxon>
        <taxon>Vibrio</taxon>
    </lineage>
</organism>